<sequence>MTAPPSILLLKRVSE</sequence>
<evidence type="ECO:0000313" key="1">
    <source>
        <dbReference type="EMBL" id="ONM12292.1"/>
    </source>
</evidence>
<organism evidence="1">
    <name type="scientific">Zea mays</name>
    <name type="common">Maize</name>
    <dbReference type="NCBI Taxonomy" id="4577"/>
    <lineage>
        <taxon>Eukaryota</taxon>
        <taxon>Viridiplantae</taxon>
        <taxon>Streptophyta</taxon>
        <taxon>Embryophyta</taxon>
        <taxon>Tracheophyta</taxon>
        <taxon>Spermatophyta</taxon>
        <taxon>Magnoliopsida</taxon>
        <taxon>Liliopsida</taxon>
        <taxon>Poales</taxon>
        <taxon>Poaceae</taxon>
        <taxon>PACMAD clade</taxon>
        <taxon>Panicoideae</taxon>
        <taxon>Andropogonodae</taxon>
        <taxon>Andropogoneae</taxon>
        <taxon>Tripsacinae</taxon>
        <taxon>Zea</taxon>
    </lineage>
</organism>
<dbReference type="EMBL" id="CM007648">
    <property type="protein sequence ID" value="ONM12292.1"/>
    <property type="molecule type" value="Genomic_DNA"/>
</dbReference>
<protein>
    <submittedName>
        <fullName evidence="1">Signal recognition particle 19 kDa protein</fullName>
    </submittedName>
</protein>
<name>A0A1D6DTZ1_MAIZE</name>
<reference evidence="1" key="1">
    <citation type="submission" date="2015-12" db="EMBL/GenBank/DDBJ databases">
        <title>Update maize B73 reference genome by single molecule sequencing technologies.</title>
        <authorList>
            <consortium name="Maize Genome Sequencing Project"/>
            <person name="Ware D."/>
        </authorList>
    </citation>
    <scope>NUCLEOTIDE SEQUENCE [LARGE SCALE GENOMIC DNA]</scope>
    <source>
        <tissue evidence="1">Seedling</tissue>
    </source>
</reference>
<accession>A0A1D6DTZ1</accession>
<proteinExistence type="predicted"/>
<gene>
    <name evidence="1" type="ORF">ZEAMMB73_Zm00001d001882</name>
</gene>